<gene>
    <name evidence="2" type="ORF">HPP92_028702</name>
    <name evidence="1" type="ORF">HPP92_028719</name>
</gene>
<sequence>MPSFTEIRQGDQTAQEMAGYSDVKVLNVHSGDIVQISPDLFTRDAPSCQAILFGCDHQTLLDGGLSGCRGLILSLHREHAWLWVGNQENRVPGQPLELQDRMDKVVSVSSWGPNIESRIKVIKVLVMN</sequence>
<evidence type="ECO:0000313" key="1">
    <source>
        <dbReference type="EMBL" id="KAG0446651.1"/>
    </source>
</evidence>
<dbReference type="AlphaFoldDB" id="A0A835U5B4"/>
<evidence type="ECO:0000313" key="4">
    <source>
        <dbReference type="Proteomes" id="UP000639772"/>
    </source>
</evidence>
<reference evidence="3 4" key="1">
    <citation type="journal article" date="2020" name="Nat. Food">
        <title>A phased Vanilla planifolia genome enables genetic improvement of flavour and production.</title>
        <authorList>
            <person name="Hasing T."/>
            <person name="Tang H."/>
            <person name="Brym M."/>
            <person name="Khazi F."/>
            <person name="Huang T."/>
            <person name="Chambers A.H."/>
        </authorList>
    </citation>
    <scope>NUCLEOTIDE SEQUENCE [LARGE SCALE GENOMIC DNA]</scope>
    <source>
        <tissue evidence="1">Leaf</tissue>
    </source>
</reference>
<dbReference type="EMBL" id="JADCNL010000557">
    <property type="protein sequence ID" value="KAG0446711.1"/>
    <property type="molecule type" value="Genomic_DNA"/>
</dbReference>
<accession>A0A835U5B4</accession>
<dbReference type="EMBL" id="JADCNM010000558">
    <property type="protein sequence ID" value="KAG0446651.1"/>
    <property type="molecule type" value="Genomic_DNA"/>
</dbReference>
<evidence type="ECO:0000313" key="2">
    <source>
        <dbReference type="EMBL" id="KAG0446711.1"/>
    </source>
</evidence>
<dbReference type="Proteomes" id="UP000639772">
    <property type="component" value="Unassembled WGS sequence"/>
</dbReference>
<keyword evidence="3" id="KW-1185">Reference proteome</keyword>
<name>A0A835U5B4_VANPL</name>
<proteinExistence type="predicted"/>
<protein>
    <submittedName>
        <fullName evidence="1">Uncharacterized protein</fullName>
    </submittedName>
</protein>
<organism evidence="1 4">
    <name type="scientific">Vanilla planifolia</name>
    <name type="common">Vanilla</name>
    <dbReference type="NCBI Taxonomy" id="51239"/>
    <lineage>
        <taxon>Eukaryota</taxon>
        <taxon>Viridiplantae</taxon>
        <taxon>Streptophyta</taxon>
        <taxon>Embryophyta</taxon>
        <taxon>Tracheophyta</taxon>
        <taxon>Spermatophyta</taxon>
        <taxon>Magnoliopsida</taxon>
        <taxon>Liliopsida</taxon>
        <taxon>Asparagales</taxon>
        <taxon>Orchidaceae</taxon>
        <taxon>Vanilloideae</taxon>
        <taxon>Vanilleae</taxon>
        <taxon>Vanilla</taxon>
    </lineage>
</organism>
<comment type="caution">
    <text evidence="1">The sequence shown here is derived from an EMBL/GenBank/DDBJ whole genome shotgun (WGS) entry which is preliminary data.</text>
</comment>
<evidence type="ECO:0000313" key="3">
    <source>
        <dbReference type="Proteomes" id="UP000636800"/>
    </source>
</evidence>
<dbReference type="Proteomes" id="UP000636800">
    <property type="component" value="Unassembled WGS sequence"/>
</dbReference>